<protein>
    <submittedName>
        <fullName evidence="2">Uncharacterized protein</fullName>
    </submittedName>
</protein>
<name>A0A143HMQ0_MICTH</name>
<gene>
    <name evidence="2" type="ORF">A3224_10875</name>
</gene>
<dbReference type="EMBL" id="CP014864">
    <property type="protein sequence ID" value="AMX03005.1"/>
    <property type="molecule type" value="Genomic_DNA"/>
</dbReference>
<evidence type="ECO:0000313" key="3">
    <source>
        <dbReference type="Proteomes" id="UP000076077"/>
    </source>
</evidence>
<organism evidence="2 3">
    <name type="scientific">Microbulbifer thermotolerans</name>
    <dbReference type="NCBI Taxonomy" id="252514"/>
    <lineage>
        <taxon>Bacteria</taxon>
        <taxon>Pseudomonadati</taxon>
        <taxon>Pseudomonadota</taxon>
        <taxon>Gammaproteobacteria</taxon>
        <taxon>Cellvibrionales</taxon>
        <taxon>Microbulbiferaceae</taxon>
        <taxon>Microbulbifer</taxon>
    </lineage>
</organism>
<keyword evidence="1" id="KW-0472">Membrane</keyword>
<feature type="transmembrane region" description="Helical" evidence="1">
    <location>
        <begin position="70"/>
        <end position="90"/>
    </location>
</feature>
<sequence length="91" mass="9956">MEEKKKFPKEIAIALAVVGVLVSLAPVAIIQNEAAVLPVIFGLLMNFVLIPSIFLLFGGIQKLRDKQFNLWNAYYLGLFVAIVLAAQKLAA</sequence>
<reference evidence="3" key="1">
    <citation type="submission" date="2016-03" db="EMBL/GenBank/DDBJ databases">
        <authorList>
            <person name="Lee Y.-S."/>
            <person name="Choi Y.-L."/>
        </authorList>
    </citation>
    <scope>NUCLEOTIDE SEQUENCE [LARGE SCALE GENOMIC DNA]</scope>
    <source>
        <strain evidence="3">DAU221</strain>
    </source>
</reference>
<keyword evidence="1" id="KW-1133">Transmembrane helix</keyword>
<dbReference type="Proteomes" id="UP000076077">
    <property type="component" value="Chromosome"/>
</dbReference>
<proteinExistence type="predicted"/>
<dbReference type="AlphaFoldDB" id="A0A143HMQ0"/>
<keyword evidence="1" id="KW-0812">Transmembrane</keyword>
<feature type="transmembrane region" description="Helical" evidence="1">
    <location>
        <begin position="36"/>
        <end position="58"/>
    </location>
</feature>
<evidence type="ECO:0000256" key="1">
    <source>
        <dbReference type="SAM" id="Phobius"/>
    </source>
</evidence>
<accession>A0A143HMQ0</accession>
<dbReference type="KEGG" id="mthd:A3224_10875"/>
<evidence type="ECO:0000313" key="2">
    <source>
        <dbReference type="EMBL" id="AMX03005.1"/>
    </source>
</evidence>
<feature type="transmembrane region" description="Helical" evidence="1">
    <location>
        <begin position="12"/>
        <end position="30"/>
    </location>
</feature>
<keyword evidence="3" id="KW-1185">Reference proteome</keyword>